<dbReference type="EMBL" id="CAXHTA020000004">
    <property type="protein sequence ID" value="CAL5220896.1"/>
    <property type="molecule type" value="Genomic_DNA"/>
</dbReference>
<feature type="chain" id="PRO_5047244799" evidence="1">
    <location>
        <begin position="24"/>
        <end position="136"/>
    </location>
</feature>
<proteinExistence type="predicted"/>
<evidence type="ECO:0000313" key="2">
    <source>
        <dbReference type="EMBL" id="CAL5220896.1"/>
    </source>
</evidence>
<name>A0ABP1FPP6_9CHLO</name>
<accession>A0ABP1FPP6</accession>
<reference evidence="2 3" key="1">
    <citation type="submission" date="2024-06" db="EMBL/GenBank/DDBJ databases">
        <authorList>
            <person name="Kraege A."/>
            <person name="Thomma B."/>
        </authorList>
    </citation>
    <scope>NUCLEOTIDE SEQUENCE [LARGE SCALE GENOMIC DNA]</scope>
</reference>
<evidence type="ECO:0000256" key="1">
    <source>
        <dbReference type="SAM" id="SignalP"/>
    </source>
</evidence>
<keyword evidence="1" id="KW-0732">Signal</keyword>
<dbReference type="Proteomes" id="UP001497392">
    <property type="component" value="Unassembled WGS sequence"/>
</dbReference>
<keyword evidence="3" id="KW-1185">Reference proteome</keyword>
<protein>
    <submittedName>
        <fullName evidence="2">G2989 protein</fullName>
    </submittedName>
</protein>
<evidence type="ECO:0000313" key="3">
    <source>
        <dbReference type="Proteomes" id="UP001497392"/>
    </source>
</evidence>
<sequence length="136" mass="13957">MRAAVYLLTVAAALLISAQNTGADDPCVAATLNMVSVCGTFVTKVQNDAKLLGAATDAQIKDAASQGVQPSTQCCSVYNDFLTNACNCNRAVLSLANSQQTDAASVATQTRVWKASCGFANSLDKCPTVATTSTLG</sequence>
<feature type="signal peptide" evidence="1">
    <location>
        <begin position="1"/>
        <end position="23"/>
    </location>
</feature>
<comment type="caution">
    <text evidence="2">The sequence shown here is derived from an EMBL/GenBank/DDBJ whole genome shotgun (WGS) entry which is preliminary data.</text>
</comment>
<organism evidence="2 3">
    <name type="scientific">Coccomyxa viridis</name>
    <dbReference type="NCBI Taxonomy" id="1274662"/>
    <lineage>
        <taxon>Eukaryota</taxon>
        <taxon>Viridiplantae</taxon>
        <taxon>Chlorophyta</taxon>
        <taxon>core chlorophytes</taxon>
        <taxon>Trebouxiophyceae</taxon>
        <taxon>Trebouxiophyceae incertae sedis</taxon>
        <taxon>Coccomyxaceae</taxon>
        <taxon>Coccomyxa</taxon>
    </lineage>
</organism>
<gene>
    <name evidence="2" type="primary">g2989</name>
    <name evidence="2" type="ORF">VP750_LOCUS2555</name>
</gene>